<dbReference type="Proteomes" id="UP000669060">
    <property type="component" value="Unassembled WGS sequence"/>
</dbReference>
<gene>
    <name evidence="2" type="ORF">JFY56_03955</name>
</gene>
<accession>A0ABS3TL35</accession>
<dbReference type="Pfam" id="PF10976">
    <property type="entry name" value="DUF2790"/>
    <property type="match status" value="1"/>
</dbReference>
<evidence type="ECO:0000313" key="3">
    <source>
        <dbReference type="Proteomes" id="UP000669060"/>
    </source>
</evidence>
<organism evidence="2 3">
    <name type="scientific">Pseudomonas schmalbachii</name>
    <dbReference type="NCBI Taxonomy" id="2816993"/>
    <lineage>
        <taxon>Bacteria</taxon>
        <taxon>Pseudomonadati</taxon>
        <taxon>Pseudomonadota</taxon>
        <taxon>Gammaproteobacteria</taxon>
        <taxon>Pseudomonadales</taxon>
        <taxon>Pseudomonadaceae</taxon>
        <taxon>Pseudomonas</taxon>
    </lineage>
</organism>
<dbReference type="RefSeq" id="WP_208312156.1">
    <property type="nucleotide sequence ID" value="NZ_JAELYA010000001.1"/>
</dbReference>
<protein>
    <submittedName>
        <fullName evidence="2">DUF2790 domain-containing protein</fullName>
    </submittedName>
</protein>
<dbReference type="InterPro" id="IPR021245">
    <property type="entry name" value="DUF2790"/>
</dbReference>
<sequence length="86" mass="9158">MKAVVILALASLSPFAFAEEANAGAAQSSAVEQYTYDMKLDIAHVISTTDVSDKCGVVPARMTYEDSQGQRHTIQYQVWGNGCSGG</sequence>
<name>A0ABS3TL35_9PSED</name>
<evidence type="ECO:0000256" key="1">
    <source>
        <dbReference type="SAM" id="SignalP"/>
    </source>
</evidence>
<feature type="chain" id="PRO_5045801368" evidence="1">
    <location>
        <begin position="19"/>
        <end position="86"/>
    </location>
</feature>
<keyword evidence="3" id="KW-1185">Reference proteome</keyword>
<proteinExistence type="predicted"/>
<dbReference type="Gene3D" id="2.30.140.50">
    <property type="entry name" value="Protein of unknown function DUF2790"/>
    <property type="match status" value="1"/>
</dbReference>
<dbReference type="EMBL" id="JAELYA010000001">
    <property type="protein sequence ID" value="MBO3274370.1"/>
    <property type="molecule type" value="Genomic_DNA"/>
</dbReference>
<keyword evidence="1" id="KW-0732">Signal</keyword>
<feature type="signal peptide" evidence="1">
    <location>
        <begin position="1"/>
        <end position="18"/>
    </location>
</feature>
<reference evidence="2 3" key="1">
    <citation type="submission" date="2020-12" db="EMBL/GenBank/DDBJ databases">
        <title>Pseudomonas schmalbachii sp. nov. isolated from millipede gut.</title>
        <authorList>
            <person name="Shelomi M."/>
        </authorList>
    </citation>
    <scope>NUCLEOTIDE SEQUENCE [LARGE SCALE GENOMIC DNA]</scope>
    <source>
        <strain evidence="2 3">Milli4</strain>
    </source>
</reference>
<comment type="caution">
    <text evidence="2">The sequence shown here is derived from an EMBL/GenBank/DDBJ whole genome shotgun (WGS) entry which is preliminary data.</text>
</comment>
<evidence type="ECO:0000313" key="2">
    <source>
        <dbReference type="EMBL" id="MBO3274370.1"/>
    </source>
</evidence>